<dbReference type="EMBL" id="JARJCW010000065">
    <property type="protein sequence ID" value="KAJ7200032.1"/>
    <property type="molecule type" value="Genomic_DNA"/>
</dbReference>
<dbReference type="AlphaFoldDB" id="A0AAD6YB21"/>
<organism evidence="1 2">
    <name type="scientific">Mycena pura</name>
    <dbReference type="NCBI Taxonomy" id="153505"/>
    <lineage>
        <taxon>Eukaryota</taxon>
        <taxon>Fungi</taxon>
        <taxon>Dikarya</taxon>
        <taxon>Basidiomycota</taxon>
        <taxon>Agaricomycotina</taxon>
        <taxon>Agaricomycetes</taxon>
        <taxon>Agaricomycetidae</taxon>
        <taxon>Agaricales</taxon>
        <taxon>Marasmiineae</taxon>
        <taxon>Mycenaceae</taxon>
        <taxon>Mycena</taxon>
    </lineage>
</organism>
<name>A0AAD6YB21_9AGAR</name>
<dbReference type="Proteomes" id="UP001219525">
    <property type="component" value="Unassembled WGS sequence"/>
</dbReference>
<comment type="caution">
    <text evidence="1">The sequence shown here is derived from an EMBL/GenBank/DDBJ whole genome shotgun (WGS) entry which is preliminary data.</text>
</comment>
<proteinExistence type="predicted"/>
<reference evidence="1" key="1">
    <citation type="submission" date="2023-03" db="EMBL/GenBank/DDBJ databases">
        <title>Massive genome expansion in bonnet fungi (Mycena s.s.) driven by repeated elements and novel gene families across ecological guilds.</title>
        <authorList>
            <consortium name="Lawrence Berkeley National Laboratory"/>
            <person name="Harder C.B."/>
            <person name="Miyauchi S."/>
            <person name="Viragh M."/>
            <person name="Kuo A."/>
            <person name="Thoen E."/>
            <person name="Andreopoulos B."/>
            <person name="Lu D."/>
            <person name="Skrede I."/>
            <person name="Drula E."/>
            <person name="Henrissat B."/>
            <person name="Morin E."/>
            <person name="Kohler A."/>
            <person name="Barry K."/>
            <person name="LaButti K."/>
            <person name="Morin E."/>
            <person name="Salamov A."/>
            <person name="Lipzen A."/>
            <person name="Mereny Z."/>
            <person name="Hegedus B."/>
            <person name="Baldrian P."/>
            <person name="Stursova M."/>
            <person name="Weitz H."/>
            <person name="Taylor A."/>
            <person name="Grigoriev I.V."/>
            <person name="Nagy L.G."/>
            <person name="Martin F."/>
            <person name="Kauserud H."/>
        </authorList>
    </citation>
    <scope>NUCLEOTIDE SEQUENCE</scope>
    <source>
        <strain evidence="1">9144</strain>
    </source>
</reference>
<keyword evidence="2" id="KW-1185">Reference proteome</keyword>
<protein>
    <submittedName>
        <fullName evidence="1">Uncharacterized protein</fullName>
    </submittedName>
</protein>
<sequence length="298" mass="32960">MQPLDKLKKRFELRTPSMVPICSHRGAVPAMGTSKLGYGKWAFREPSAPQKFPRRQLPSDCVRDDFNRECRRGPASSVWLKRCQTLVKAASSTLDVSVPQSRGPCAPFRVGNPSVLLTCLVSATGLLQAIIATTPTVTALSVVCRLIVPVDVFAYVNRLAGKYWLQELDESIMMLLSYGIRFALFQPEQLSLIQAGHLAVRRPFRESPITTQLRKNFNGEFKKGQVESLGCARQEVPAGECRDTGRVSVSADLLIQFLEKVTAQKCLPSQSEDSTEFSAVPPLLCWFEDTPGGVFLVL</sequence>
<evidence type="ECO:0000313" key="1">
    <source>
        <dbReference type="EMBL" id="KAJ7200032.1"/>
    </source>
</evidence>
<accession>A0AAD6YB21</accession>
<evidence type="ECO:0000313" key="2">
    <source>
        <dbReference type="Proteomes" id="UP001219525"/>
    </source>
</evidence>
<gene>
    <name evidence="1" type="ORF">GGX14DRAFT_401037</name>
</gene>